<evidence type="ECO:0000256" key="1">
    <source>
        <dbReference type="ARBA" id="ARBA00022553"/>
    </source>
</evidence>
<evidence type="ECO:0000259" key="4">
    <source>
        <dbReference type="PROSITE" id="PS50043"/>
    </source>
</evidence>
<reference evidence="6 7" key="1">
    <citation type="submission" date="2019-11" db="EMBL/GenBank/DDBJ databases">
        <title>Identification of a novel strain.</title>
        <authorList>
            <person name="Xu Q."/>
            <person name="Wang G."/>
        </authorList>
    </citation>
    <scope>NUCLEOTIDE SEQUENCE [LARGE SCALE GENOMIC DNA]</scope>
    <source>
        <strain evidence="7">xq</strain>
    </source>
</reference>
<dbReference type="GO" id="GO:0000160">
    <property type="term" value="P:phosphorelay signal transduction system"/>
    <property type="evidence" value="ECO:0007669"/>
    <property type="project" value="InterPro"/>
</dbReference>
<accession>A0A6I3KLV2</accession>
<comment type="caution">
    <text evidence="6">The sequence shown here is derived from an EMBL/GenBank/DDBJ whole genome shotgun (WGS) entry which is preliminary data.</text>
</comment>
<dbReference type="InterPro" id="IPR039420">
    <property type="entry name" value="WalR-like"/>
</dbReference>
<organism evidence="6 7">
    <name type="scientific">Hyphomicrobium album</name>
    <dbReference type="NCBI Taxonomy" id="2665159"/>
    <lineage>
        <taxon>Bacteria</taxon>
        <taxon>Pseudomonadati</taxon>
        <taxon>Pseudomonadota</taxon>
        <taxon>Alphaproteobacteria</taxon>
        <taxon>Hyphomicrobiales</taxon>
        <taxon>Hyphomicrobiaceae</taxon>
        <taxon>Hyphomicrobium</taxon>
    </lineage>
</organism>
<dbReference type="Pfam" id="PF00196">
    <property type="entry name" value="GerE"/>
    <property type="match status" value="1"/>
</dbReference>
<dbReference type="SMART" id="SM00448">
    <property type="entry name" value="REC"/>
    <property type="match status" value="1"/>
</dbReference>
<evidence type="ECO:0000313" key="6">
    <source>
        <dbReference type="EMBL" id="MTD95403.1"/>
    </source>
</evidence>
<dbReference type="SUPFAM" id="SSF52172">
    <property type="entry name" value="CheY-like"/>
    <property type="match status" value="1"/>
</dbReference>
<dbReference type="PANTHER" id="PTHR43214">
    <property type="entry name" value="TWO-COMPONENT RESPONSE REGULATOR"/>
    <property type="match status" value="1"/>
</dbReference>
<feature type="domain" description="Response regulatory" evidence="5">
    <location>
        <begin position="2"/>
        <end position="117"/>
    </location>
</feature>
<dbReference type="PROSITE" id="PS50043">
    <property type="entry name" value="HTH_LUXR_2"/>
    <property type="match status" value="1"/>
</dbReference>
<dbReference type="SMART" id="SM00421">
    <property type="entry name" value="HTH_LUXR"/>
    <property type="match status" value="1"/>
</dbReference>
<evidence type="ECO:0000256" key="2">
    <source>
        <dbReference type="ARBA" id="ARBA00023125"/>
    </source>
</evidence>
<dbReference type="InterPro" id="IPR016032">
    <property type="entry name" value="Sig_transdc_resp-reg_C-effctor"/>
</dbReference>
<keyword evidence="2" id="KW-0238">DNA-binding</keyword>
<dbReference type="Proteomes" id="UP000440694">
    <property type="component" value="Unassembled WGS sequence"/>
</dbReference>
<protein>
    <submittedName>
        <fullName evidence="6">Response regulator</fullName>
    </submittedName>
</protein>
<evidence type="ECO:0000313" key="7">
    <source>
        <dbReference type="Proteomes" id="UP000440694"/>
    </source>
</evidence>
<dbReference type="RefSeq" id="WP_154739953.1">
    <property type="nucleotide sequence ID" value="NZ_WMBQ01000002.1"/>
</dbReference>
<keyword evidence="1 3" id="KW-0597">Phosphoprotein</keyword>
<evidence type="ECO:0000259" key="5">
    <source>
        <dbReference type="PROSITE" id="PS50110"/>
    </source>
</evidence>
<dbReference type="InterPro" id="IPR058245">
    <property type="entry name" value="NreC/VraR/RcsB-like_REC"/>
</dbReference>
<sequence>MKILLVDDHIVVREGVRRLLSGMSGAELHEASTGEEALAMFRDIKPELVLLDLNLTGIGGLELLRRLLSEDEKVRVVVFSMHAEPIYAARALRLGARGYVSKSAGADELVTAVKKVAEGGRYVEREIAGELAFTQLSAEDPLQQLTMREIEILRLLGEGNSLTEIAQTIGVAYKTVANTCSIIKSKLGVERTADLIRVSMEMK</sequence>
<dbReference type="GO" id="GO:0003677">
    <property type="term" value="F:DNA binding"/>
    <property type="evidence" value="ECO:0007669"/>
    <property type="project" value="UniProtKB-KW"/>
</dbReference>
<dbReference type="GO" id="GO:0006355">
    <property type="term" value="P:regulation of DNA-templated transcription"/>
    <property type="evidence" value="ECO:0007669"/>
    <property type="project" value="InterPro"/>
</dbReference>
<dbReference type="Gene3D" id="3.40.50.2300">
    <property type="match status" value="1"/>
</dbReference>
<keyword evidence="7" id="KW-1185">Reference proteome</keyword>
<evidence type="ECO:0000256" key="3">
    <source>
        <dbReference type="PROSITE-ProRule" id="PRU00169"/>
    </source>
</evidence>
<dbReference type="PRINTS" id="PR00038">
    <property type="entry name" value="HTHLUXR"/>
</dbReference>
<dbReference type="InterPro" id="IPR000792">
    <property type="entry name" value="Tscrpt_reg_LuxR_C"/>
</dbReference>
<dbReference type="InterPro" id="IPR011006">
    <property type="entry name" value="CheY-like_superfamily"/>
</dbReference>
<proteinExistence type="predicted"/>
<dbReference type="PANTHER" id="PTHR43214:SF43">
    <property type="entry name" value="TWO-COMPONENT RESPONSE REGULATOR"/>
    <property type="match status" value="1"/>
</dbReference>
<gene>
    <name evidence="6" type="ORF">GIW81_13775</name>
</gene>
<dbReference type="EMBL" id="WMBQ01000002">
    <property type="protein sequence ID" value="MTD95403.1"/>
    <property type="molecule type" value="Genomic_DNA"/>
</dbReference>
<feature type="modified residue" description="4-aspartylphosphate" evidence="3">
    <location>
        <position position="52"/>
    </location>
</feature>
<dbReference type="Pfam" id="PF00072">
    <property type="entry name" value="Response_reg"/>
    <property type="match status" value="1"/>
</dbReference>
<dbReference type="InterPro" id="IPR001789">
    <property type="entry name" value="Sig_transdc_resp-reg_receiver"/>
</dbReference>
<dbReference type="AlphaFoldDB" id="A0A6I3KLV2"/>
<dbReference type="CDD" id="cd17535">
    <property type="entry name" value="REC_NarL-like"/>
    <property type="match status" value="1"/>
</dbReference>
<name>A0A6I3KLV2_9HYPH</name>
<dbReference type="SUPFAM" id="SSF46894">
    <property type="entry name" value="C-terminal effector domain of the bipartite response regulators"/>
    <property type="match status" value="1"/>
</dbReference>
<dbReference type="PROSITE" id="PS50110">
    <property type="entry name" value="RESPONSE_REGULATORY"/>
    <property type="match status" value="1"/>
</dbReference>
<feature type="domain" description="HTH luxR-type" evidence="4">
    <location>
        <begin position="138"/>
        <end position="203"/>
    </location>
</feature>